<dbReference type="PRINTS" id="PR00301">
    <property type="entry name" value="HEATSHOCK70"/>
</dbReference>
<evidence type="ECO:0000313" key="5">
    <source>
        <dbReference type="Proteomes" id="UP001374535"/>
    </source>
</evidence>
<keyword evidence="2" id="KW-0067">ATP-binding</keyword>
<dbReference type="SUPFAM" id="SSF53067">
    <property type="entry name" value="Actin-like ATPase domain"/>
    <property type="match status" value="1"/>
</dbReference>
<dbReference type="GO" id="GO:0005524">
    <property type="term" value="F:ATP binding"/>
    <property type="evidence" value="ECO:0007669"/>
    <property type="project" value="UniProtKB-KW"/>
</dbReference>
<dbReference type="Gene3D" id="3.90.640.10">
    <property type="entry name" value="Actin, Chain A, domain 4"/>
    <property type="match status" value="2"/>
</dbReference>
<dbReference type="Pfam" id="PF00012">
    <property type="entry name" value="HSP70"/>
    <property type="match status" value="1"/>
</dbReference>
<dbReference type="PROSITE" id="PS01036">
    <property type="entry name" value="HSP70_3"/>
    <property type="match status" value="1"/>
</dbReference>
<organism evidence="4 5">
    <name type="scientific">Vigna mungo</name>
    <name type="common">Black gram</name>
    <name type="synonym">Phaseolus mungo</name>
    <dbReference type="NCBI Taxonomy" id="3915"/>
    <lineage>
        <taxon>Eukaryota</taxon>
        <taxon>Viridiplantae</taxon>
        <taxon>Streptophyta</taxon>
        <taxon>Embryophyta</taxon>
        <taxon>Tracheophyta</taxon>
        <taxon>Spermatophyta</taxon>
        <taxon>Magnoliopsida</taxon>
        <taxon>eudicotyledons</taxon>
        <taxon>Gunneridae</taxon>
        <taxon>Pentapetalae</taxon>
        <taxon>rosids</taxon>
        <taxon>fabids</taxon>
        <taxon>Fabales</taxon>
        <taxon>Fabaceae</taxon>
        <taxon>Papilionoideae</taxon>
        <taxon>50 kb inversion clade</taxon>
        <taxon>NPAAA clade</taxon>
        <taxon>indigoferoid/millettioid clade</taxon>
        <taxon>Phaseoleae</taxon>
        <taxon>Vigna</taxon>
    </lineage>
</organism>
<keyword evidence="1" id="KW-0547">Nucleotide-binding</keyword>
<evidence type="ECO:0000256" key="3">
    <source>
        <dbReference type="SAM" id="MobiDB-lite"/>
    </source>
</evidence>
<dbReference type="Gene3D" id="3.30.200.20">
    <property type="entry name" value="Phosphorylase Kinase, domain 1"/>
    <property type="match status" value="1"/>
</dbReference>
<accession>A0AAQ3P0W4</accession>
<name>A0AAQ3P0W4_VIGMU</name>
<dbReference type="Gene3D" id="3.30.420.40">
    <property type="match status" value="3"/>
</dbReference>
<proteinExistence type="predicted"/>
<dbReference type="InterPro" id="IPR013126">
    <property type="entry name" value="Hsp_70_fam"/>
</dbReference>
<dbReference type="SUPFAM" id="SSF56112">
    <property type="entry name" value="Protein kinase-like (PK-like)"/>
    <property type="match status" value="1"/>
</dbReference>
<evidence type="ECO:0000256" key="1">
    <source>
        <dbReference type="ARBA" id="ARBA00022741"/>
    </source>
</evidence>
<sequence>MKDVEVEGTWTQEKVEKRAKEESQPSLGGEATSRRWTLQRTLCPTLKRQRWGLVLSVEPTAGRETILGLTVYYYLIRFGTLVGPLTIDMIRASASNIRLRGVNRVFLRLLLPKDTLSQKLAQAHETGTQCWNCRSRRLVVNSLKRLALNGKSATQRWLRHLFFPSTLALKRRLENSIAKIALKCENSVQRHFRDLKSATKNFKGDTLLGEGGFGRVYKGWLNEKNLTLLINEPTAATLSYGMNNKEGLIVVFDLGGGSFDVSVLEISNGVFEVKVTNGDTFLGGEDFDNALLDFLRLREAAEKAKIELSSTSQTKINLPFITVDASSTKHLNITLTRSKFEALINHLIERTKAPCKSCLKDANVSIKDVDEVLLVGGMTRVPKVQDVVSQIFGKSPDVKELLLLDVTPLSWGIETLGVLEPHLRWHILNHNLKSQAQREPNCLEVQGKVAIFDGARKERMHTSH</sequence>
<evidence type="ECO:0000256" key="2">
    <source>
        <dbReference type="ARBA" id="ARBA00022840"/>
    </source>
</evidence>
<dbReference type="GO" id="GO:0140662">
    <property type="term" value="F:ATP-dependent protein folding chaperone"/>
    <property type="evidence" value="ECO:0007669"/>
    <property type="project" value="InterPro"/>
</dbReference>
<protein>
    <submittedName>
        <fullName evidence="4">Uncharacterized protein</fullName>
    </submittedName>
</protein>
<dbReference type="EMBL" id="CP144699">
    <property type="protein sequence ID" value="WVZ19605.1"/>
    <property type="molecule type" value="Genomic_DNA"/>
</dbReference>
<dbReference type="Proteomes" id="UP001374535">
    <property type="component" value="Chromosome 2"/>
</dbReference>
<gene>
    <name evidence="4" type="ORF">V8G54_006927</name>
</gene>
<dbReference type="AlphaFoldDB" id="A0AAQ3P0W4"/>
<evidence type="ECO:0000313" key="4">
    <source>
        <dbReference type="EMBL" id="WVZ19605.1"/>
    </source>
</evidence>
<dbReference type="InterPro" id="IPR018181">
    <property type="entry name" value="Heat_shock_70_CS"/>
</dbReference>
<feature type="compositionally biased region" description="Basic and acidic residues" evidence="3">
    <location>
        <begin position="13"/>
        <end position="23"/>
    </location>
</feature>
<dbReference type="InterPro" id="IPR043129">
    <property type="entry name" value="ATPase_NBD"/>
</dbReference>
<feature type="region of interest" description="Disordered" evidence="3">
    <location>
        <begin position="1"/>
        <end position="33"/>
    </location>
</feature>
<keyword evidence="5" id="KW-1185">Reference proteome</keyword>
<dbReference type="FunFam" id="3.90.640.10:FF:000003">
    <property type="entry name" value="Molecular chaperone DnaK"/>
    <property type="match status" value="1"/>
</dbReference>
<dbReference type="PROSITE" id="PS00329">
    <property type="entry name" value="HSP70_2"/>
    <property type="match status" value="1"/>
</dbReference>
<reference evidence="4 5" key="1">
    <citation type="journal article" date="2023" name="Life. Sci Alliance">
        <title>Evolutionary insights into 3D genome organization and epigenetic landscape of Vigna mungo.</title>
        <authorList>
            <person name="Junaid A."/>
            <person name="Singh B."/>
            <person name="Bhatia S."/>
        </authorList>
    </citation>
    <scope>NUCLEOTIDE SEQUENCE [LARGE SCALE GENOMIC DNA]</scope>
    <source>
        <strain evidence="4">Urdbean</strain>
    </source>
</reference>
<dbReference type="InterPro" id="IPR011009">
    <property type="entry name" value="Kinase-like_dom_sf"/>
</dbReference>
<dbReference type="PANTHER" id="PTHR19375">
    <property type="entry name" value="HEAT SHOCK PROTEIN 70KDA"/>
    <property type="match status" value="1"/>
</dbReference>